<dbReference type="AlphaFoldDB" id="A0A0F3GX69"/>
<reference evidence="1 2" key="1">
    <citation type="submission" date="2015-02" db="EMBL/GenBank/DDBJ databases">
        <title>Single-cell genomics of uncultivated deep-branching MTB reveals a conserved set of magnetosome genes.</title>
        <authorList>
            <person name="Kolinko S."/>
            <person name="Richter M."/>
            <person name="Glockner F.O."/>
            <person name="Brachmann A."/>
            <person name="Schuler D."/>
        </authorList>
    </citation>
    <scope>NUCLEOTIDE SEQUENCE [LARGE SCALE GENOMIC DNA]</scope>
    <source>
        <strain evidence="1">TM-1</strain>
    </source>
</reference>
<proteinExistence type="predicted"/>
<accession>A0A0F3GX69</accession>
<name>A0A0F3GX69_9BACT</name>
<sequence>MNSSAFIIYLPRCSIRYHLVWQCHISHCSVLYFLLSRFLKYFWIYIMDII</sequence>
<organism evidence="1 2">
    <name type="scientific">Candidatus Magnetobacterium bavaricum</name>
    <dbReference type="NCBI Taxonomy" id="29290"/>
    <lineage>
        <taxon>Bacteria</taxon>
        <taxon>Pseudomonadati</taxon>
        <taxon>Nitrospirota</taxon>
        <taxon>Thermodesulfovibrionia</taxon>
        <taxon>Thermodesulfovibrionales</taxon>
        <taxon>Candidatus Magnetobacteriaceae</taxon>
        <taxon>Candidatus Magnetobacterium</taxon>
    </lineage>
</organism>
<comment type="caution">
    <text evidence="1">The sequence shown here is derived from an EMBL/GenBank/DDBJ whole genome shotgun (WGS) entry which is preliminary data.</text>
</comment>
<gene>
    <name evidence="1" type="ORF">MBAV_001358</name>
</gene>
<dbReference type="EMBL" id="LACI01000583">
    <property type="protein sequence ID" value="KJU86447.1"/>
    <property type="molecule type" value="Genomic_DNA"/>
</dbReference>
<protein>
    <submittedName>
        <fullName evidence="1">Uncharacterized protein</fullName>
    </submittedName>
</protein>
<evidence type="ECO:0000313" key="1">
    <source>
        <dbReference type="EMBL" id="KJU86447.1"/>
    </source>
</evidence>
<dbReference type="Proteomes" id="UP000033423">
    <property type="component" value="Unassembled WGS sequence"/>
</dbReference>
<keyword evidence="2" id="KW-1185">Reference proteome</keyword>
<evidence type="ECO:0000313" key="2">
    <source>
        <dbReference type="Proteomes" id="UP000033423"/>
    </source>
</evidence>